<evidence type="ECO:0000256" key="9">
    <source>
        <dbReference type="ARBA" id="ARBA00051990"/>
    </source>
</evidence>
<dbReference type="GO" id="GO:0005739">
    <property type="term" value="C:mitochondrion"/>
    <property type="evidence" value="ECO:0007669"/>
    <property type="project" value="UniProtKB-SubCell"/>
</dbReference>
<dbReference type="InterPro" id="IPR009001">
    <property type="entry name" value="Transl_elong_EF1A/Init_IF2_C"/>
</dbReference>
<dbReference type="InterPro" id="IPR031157">
    <property type="entry name" value="G_TR_CS"/>
</dbReference>
<dbReference type="InterPro" id="IPR027417">
    <property type="entry name" value="P-loop_NTPase"/>
</dbReference>
<dbReference type="FunFam" id="2.40.30.10:FF:000001">
    <property type="entry name" value="Elongation factor Tu"/>
    <property type="match status" value="1"/>
</dbReference>
<dbReference type="PRINTS" id="PR00315">
    <property type="entry name" value="ELONGATNFCT"/>
</dbReference>
<dbReference type="CDD" id="cd03697">
    <property type="entry name" value="EFTU_II"/>
    <property type="match status" value="1"/>
</dbReference>
<dbReference type="Pfam" id="PF03144">
    <property type="entry name" value="GTP_EFTU_D2"/>
    <property type="match status" value="1"/>
</dbReference>
<dbReference type="InterPro" id="IPR009000">
    <property type="entry name" value="Transl_B-barrel_sf"/>
</dbReference>
<dbReference type="CDD" id="cd03706">
    <property type="entry name" value="mtEFTU_III"/>
    <property type="match status" value="1"/>
</dbReference>
<dbReference type="InterPro" id="IPR041709">
    <property type="entry name" value="EF-Tu_GTP-bd"/>
</dbReference>
<dbReference type="InterPro" id="IPR050055">
    <property type="entry name" value="EF-Tu_GTPase"/>
</dbReference>
<dbReference type="NCBIfam" id="TIGR00485">
    <property type="entry name" value="EF-Tu"/>
    <property type="match status" value="1"/>
</dbReference>
<evidence type="ECO:0000256" key="6">
    <source>
        <dbReference type="ARBA" id="ARBA00022946"/>
    </source>
</evidence>
<sequence>MGVASRRNLAHGRGVWGPMNLYSFKTGFTFDDDVDHKIPLAEIIADGGDVFLIITTAFHFLLIRDSCVARSMPTVHPLVRLSFLCAKSSKNIRLPFPCSCAHSFQFARSYSSPNAAPTAKKAYVRDKPHMNIGTIGHVDHGKTTLTAAITKILSEKKGTIYRSYEEIDNAPEEKKRGITINAAVVDYTTDNRHYGHTDCPGHADYVKNMITGANQMECAILVVAATDGTMPQTREHLLLAKQIGIEKLVVFVNKADAADAEMLELVELEIRDTLKHYGFDGDHVPIVTGSALCALEGRNPEIGREKVIELLKVIDTVPLPKRDKDKPFLLPIEQVFSITGRGTVVTGRIERGVIGLQAQVEILGYNQCLKSTVTGIEMFHQLLNQAEAGDQVGLLLRGLKREEVRRGQVVADPKSLTLHNYVEAQVYMLSKKEGGRTKPFLNKYQLQIFSKSWDCPAYVILPEKIEMIMPGEDATIHLDLQKQMVLEPGQRFTMRANGTTIGYGVVSKTLPNPEQSNW</sequence>
<dbReference type="NCBIfam" id="NF000766">
    <property type="entry name" value="PRK00049.1"/>
    <property type="match status" value="1"/>
</dbReference>
<dbReference type="FunFam" id="3.40.50.300:FF:000003">
    <property type="entry name" value="Elongation factor Tu"/>
    <property type="match status" value="1"/>
</dbReference>
<dbReference type="GO" id="GO:0003746">
    <property type="term" value="F:translation elongation factor activity"/>
    <property type="evidence" value="ECO:0007669"/>
    <property type="project" value="UniProtKB-KW"/>
</dbReference>
<evidence type="ECO:0000313" key="13">
    <source>
        <dbReference type="Proteomes" id="UP001497525"/>
    </source>
</evidence>
<dbReference type="NCBIfam" id="NF009373">
    <property type="entry name" value="PRK12736.1"/>
    <property type="match status" value="1"/>
</dbReference>
<dbReference type="NCBIfam" id="NF009372">
    <property type="entry name" value="PRK12735.1"/>
    <property type="match status" value="1"/>
</dbReference>
<evidence type="ECO:0000256" key="3">
    <source>
        <dbReference type="ARBA" id="ARBA00022741"/>
    </source>
</evidence>
<dbReference type="Gene3D" id="3.40.50.300">
    <property type="entry name" value="P-loop containing nucleotide triphosphate hydrolases"/>
    <property type="match status" value="1"/>
</dbReference>
<comment type="caution">
    <text evidence="12">The sequence shown here is derived from an EMBL/GenBank/DDBJ whole genome shotgun (WGS) entry which is preliminary data.</text>
</comment>
<dbReference type="AlphaFoldDB" id="A0AAV2T883"/>
<dbReference type="GO" id="GO:0070125">
    <property type="term" value="P:mitochondrial translational elongation"/>
    <property type="evidence" value="ECO:0007669"/>
    <property type="project" value="TreeGrafter"/>
</dbReference>
<dbReference type="CDD" id="cd01884">
    <property type="entry name" value="EF_Tu"/>
    <property type="match status" value="1"/>
</dbReference>
<dbReference type="InterPro" id="IPR000795">
    <property type="entry name" value="T_Tr_GTP-bd_dom"/>
</dbReference>
<feature type="domain" description="Tr-type G" evidence="11">
    <location>
        <begin position="127"/>
        <end position="321"/>
    </location>
</feature>
<dbReference type="SUPFAM" id="SSF52540">
    <property type="entry name" value="P-loop containing nucleoside triphosphate hydrolases"/>
    <property type="match status" value="1"/>
</dbReference>
<dbReference type="PROSITE" id="PS00301">
    <property type="entry name" value="G_TR_1"/>
    <property type="match status" value="1"/>
</dbReference>
<proteinExistence type="inferred from homology"/>
<dbReference type="Pfam" id="PF00009">
    <property type="entry name" value="GTP_EFTU"/>
    <property type="match status" value="1"/>
</dbReference>
<dbReference type="Gene3D" id="2.40.30.10">
    <property type="entry name" value="Translation factors"/>
    <property type="match status" value="2"/>
</dbReference>
<dbReference type="Pfam" id="PF03143">
    <property type="entry name" value="GTP_EFTU_D3"/>
    <property type="match status" value="1"/>
</dbReference>
<dbReference type="InterPro" id="IPR004161">
    <property type="entry name" value="EFTu-like_2"/>
</dbReference>
<evidence type="ECO:0000259" key="11">
    <source>
        <dbReference type="PROSITE" id="PS51722"/>
    </source>
</evidence>
<evidence type="ECO:0000313" key="12">
    <source>
        <dbReference type="EMBL" id="CAL5133370.1"/>
    </source>
</evidence>
<dbReference type="SUPFAM" id="SSF50447">
    <property type="entry name" value="Translation proteins"/>
    <property type="match status" value="1"/>
</dbReference>
<dbReference type="PANTHER" id="PTHR43721:SF36">
    <property type="entry name" value="ELONGATION FACTOR TU, MITOCHONDRIAL"/>
    <property type="match status" value="1"/>
</dbReference>
<dbReference type="Proteomes" id="UP001497525">
    <property type="component" value="Unassembled WGS sequence"/>
</dbReference>
<evidence type="ECO:0000256" key="7">
    <source>
        <dbReference type="ARBA" id="ARBA00023128"/>
    </source>
</evidence>
<protein>
    <recommendedName>
        <fullName evidence="10">Elongation factor Tu</fullName>
    </recommendedName>
</protein>
<evidence type="ECO:0000256" key="5">
    <source>
        <dbReference type="ARBA" id="ARBA00022917"/>
    </source>
</evidence>
<dbReference type="InterPro" id="IPR033720">
    <property type="entry name" value="EFTU_2"/>
</dbReference>
<dbReference type="InterPro" id="IPR004160">
    <property type="entry name" value="Transl_elong_EFTu/EF1A_C"/>
</dbReference>
<dbReference type="GO" id="GO:0003924">
    <property type="term" value="F:GTPase activity"/>
    <property type="evidence" value="ECO:0007669"/>
    <property type="project" value="InterPro"/>
</dbReference>
<keyword evidence="4" id="KW-0251">Elongation factor</keyword>
<dbReference type="EMBL" id="CAXLJL010000156">
    <property type="protein sequence ID" value="CAL5133370.1"/>
    <property type="molecule type" value="Genomic_DNA"/>
</dbReference>
<evidence type="ECO:0000256" key="4">
    <source>
        <dbReference type="ARBA" id="ARBA00022768"/>
    </source>
</evidence>
<dbReference type="InterPro" id="IPR004541">
    <property type="entry name" value="Transl_elong_EFTu/EF1A_bac/org"/>
</dbReference>
<name>A0AAV2T883_CALDB</name>
<comment type="similarity">
    <text evidence="2">Belongs to the TRAFAC class translation factor GTPase superfamily. Classic translation factor GTPase family. EF-Tu/EF-1A subfamily.</text>
</comment>
<comment type="subcellular location">
    <subcellularLocation>
        <location evidence="1">Mitochondrion</location>
    </subcellularLocation>
</comment>
<organism evidence="12 13">
    <name type="scientific">Calicophoron daubneyi</name>
    <name type="common">Rumen fluke</name>
    <name type="synonym">Paramphistomum daubneyi</name>
    <dbReference type="NCBI Taxonomy" id="300641"/>
    <lineage>
        <taxon>Eukaryota</taxon>
        <taxon>Metazoa</taxon>
        <taxon>Spiralia</taxon>
        <taxon>Lophotrochozoa</taxon>
        <taxon>Platyhelminthes</taxon>
        <taxon>Trematoda</taxon>
        <taxon>Digenea</taxon>
        <taxon>Plagiorchiida</taxon>
        <taxon>Pronocephalata</taxon>
        <taxon>Paramphistomoidea</taxon>
        <taxon>Paramphistomidae</taxon>
        <taxon>Calicophoron</taxon>
    </lineage>
</organism>
<keyword evidence="3" id="KW-0547">Nucleotide-binding</keyword>
<reference evidence="12" key="1">
    <citation type="submission" date="2024-06" db="EMBL/GenBank/DDBJ databases">
        <authorList>
            <person name="Liu X."/>
            <person name="Lenzi L."/>
            <person name="Haldenby T S."/>
            <person name="Uol C."/>
        </authorList>
    </citation>
    <scope>NUCLEOTIDE SEQUENCE</scope>
</reference>
<dbReference type="PROSITE" id="PS51722">
    <property type="entry name" value="G_TR_2"/>
    <property type="match status" value="1"/>
</dbReference>
<evidence type="ECO:0000256" key="2">
    <source>
        <dbReference type="ARBA" id="ARBA00007249"/>
    </source>
</evidence>
<keyword evidence="5" id="KW-0648">Protein biosynthesis</keyword>
<comment type="catalytic activity">
    <reaction evidence="9">
        <text>GTP + H2O = GDP + phosphate + H(+)</text>
        <dbReference type="Rhea" id="RHEA:19669"/>
        <dbReference type="ChEBI" id="CHEBI:15377"/>
        <dbReference type="ChEBI" id="CHEBI:15378"/>
        <dbReference type="ChEBI" id="CHEBI:37565"/>
        <dbReference type="ChEBI" id="CHEBI:43474"/>
        <dbReference type="ChEBI" id="CHEBI:58189"/>
        <dbReference type="EC" id="3.6.5.3"/>
    </reaction>
    <physiologicalReaction direction="left-to-right" evidence="9">
        <dbReference type="Rhea" id="RHEA:19670"/>
    </physiologicalReaction>
</comment>
<keyword evidence="8" id="KW-0342">GTP-binding</keyword>
<keyword evidence="6" id="KW-0809">Transit peptide</keyword>
<accession>A0AAV2T883</accession>
<evidence type="ECO:0000256" key="10">
    <source>
        <dbReference type="RuleBase" id="RU004061"/>
    </source>
</evidence>
<gene>
    <name evidence="12" type="ORF">CDAUBV1_LOCUS6618</name>
</gene>
<evidence type="ECO:0000256" key="1">
    <source>
        <dbReference type="ARBA" id="ARBA00004173"/>
    </source>
</evidence>
<dbReference type="GO" id="GO:0005525">
    <property type="term" value="F:GTP binding"/>
    <property type="evidence" value="ECO:0007669"/>
    <property type="project" value="UniProtKB-KW"/>
</dbReference>
<dbReference type="PANTHER" id="PTHR43721">
    <property type="entry name" value="ELONGATION FACTOR TU-RELATED"/>
    <property type="match status" value="1"/>
</dbReference>
<evidence type="ECO:0000256" key="8">
    <source>
        <dbReference type="ARBA" id="ARBA00023134"/>
    </source>
</evidence>
<dbReference type="SUPFAM" id="SSF50465">
    <property type="entry name" value="EF-Tu/eEF-1alpha/eIF2-gamma C-terminal domain"/>
    <property type="match status" value="1"/>
</dbReference>
<keyword evidence="7" id="KW-0496">Mitochondrion</keyword>